<dbReference type="Gene3D" id="3.40.50.720">
    <property type="entry name" value="NAD(P)-binding Rossmann-like Domain"/>
    <property type="match status" value="1"/>
</dbReference>
<dbReference type="SUPFAM" id="SSF51735">
    <property type="entry name" value="NAD(P)-binding Rossmann-fold domains"/>
    <property type="match status" value="1"/>
</dbReference>
<name>A0A9P3GCA2_9APHY</name>
<dbReference type="InterPro" id="IPR002347">
    <property type="entry name" value="SDR_fam"/>
</dbReference>
<dbReference type="EMBL" id="BPQB01000024">
    <property type="protein sequence ID" value="GJE92116.1"/>
    <property type="molecule type" value="Genomic_DNA"/>
</dbReference>
<proteinExistence type="inferred from homology"/>
<sequence length="343" mass="37223">MLLSTPPLSLSTLTASKYSGLLIALVVTVLALRRRWNPKRLSVLPKHQERVVILGATSGIGRVLAQQYAKRGARVCVVGRRAELLAEVKTECCILRDPSIERSSILPASHVAQNDAIFAVQADLTAPEDAIHTVGLLRSVWGGVDTVIICAGVSSLRPLLEVAGVERPGEDVSLTGIRRIREVSDAAMKGNFTGPLLSAVSLIPLLESTSRSPSVALISSAAAIIPAPTRSLYCASKAASLILFQSLAIEHPKIKFTNVMPATVEGDFRASAVDAGPVRESSPNKHGLKRDYVAQRIIKALDYGEKEVFLPWWFVRLGHLFYWIVPSVIEVFSRKKYNFTPAT</sequence>
<feature type="transmembrane region" description="Helical" evidence="5">
    <location>
        <begin position="15"/>
        <end position="32"/>
    </location>
</feature>
<evidence type="ECO:0000256" key="2">
    <source>
        <dbReference type="ARBA" id="ARBA00022857"/>
    </source>
</evidence>
<protein>
    <submittedName>
        <fullName evidence="6">NAD(P)-binding protein</fullName>
    </submittedName>
</protein>
<dbReference type="PRINTS" id="PR00081">
    <property type="entry name" value="GDHRDH"/>
</dbReference>
<evidence type="ECO:0000256" key="1">
    <source>
        <dbReference type="ARBA" id="ARBA00006484"/>
    </source>
</evidence>
<dbReference type="OrthoDB" id="37659at2759"/>
<dbReference type="Pfam" id="PF00106">
    <property type="entry name" value="adh_short"/>
    <property type="match status" value="1"/>
</dbReference>
<comment type="function">
    <text evidence="4">Putative oxidoreductase.</text>
</comment>
<comment type="caution">
    <text evidence="6">The sequence shown here is derived from an EMBL/GenBank/DDBJ whole genome shotgun (WGS) entry which is preliminary data.</text>
</comment>
<dbReference type="InterPro" id="IPR020904">
    <property type="entry name" value="Sc_DH/Rdtase_CS"/>
</dbReference>
<dbReference type="PANTHER" id="PTHR44196">
    <property type="entry name" value="DEHYDROGENASE/REDUCTASE SDR FAMILY MEMBER 7B"/>
    <property type="match status" value="1"/>
</dbReference>
<evidence type="ECO:0000313" key="7">
    <source>
        <dbReference type="Proteomes" id="UP000703269"/>
    </source>
</evidence>
<keyword evidence="2" id="KW-0521">NADP</keyword>
<keyword evidence="3" id="KW-0560">Oxidoreductase</keyword>
<keyword evidence="5" id="KW-1133">Transmembrane helix</keyword>
<keyword evidence="5" id="KW-0472">Membrane</keyword>
<gene>
    <name evidence="6" type="ORF">PsYK624_082690</name>
</gene>
<evidence type="ECO:0000256" key="4">
    <source>
        <dbReference type="ARBA" id="ARBA00037096"/>
    </source>
</evidence>
<evidence type="ECO:0000313" key="6">
    <source>
        <dbReference type="EMBL" id="GJE92116.1"/>
    </source>
</evidence>
<dbReference type="GO" id="GO:0016491">
    <property type="term" value="F:oxidoreductase activity"/>
    <property type="evidence" value="ECO:0007669"/>
    <property type="project" value="UniProtKB-KW"/>
</dbReference>
<dbReference type="InterPro" id="IPR036291">
    <property type="entry name" value="NAD(P)-bd_dom_sf"/>
</dbReference>
<dbReference type="AlphaFoldDB" id="A0A9P3GCA2"/>
<reference evidence="6 7" key="1">
    <citation type="submission" date="2021-08" db="EMBL/GenBank/DDBJ databases">
        <title>Draft Genome Sequence of Phanerochaete sordida strain YK-624.</title>
        <authorList>
            <person name="Mori T."/>
            <person name="Dohra H."/>
            <person name="Suzuki T."/>
            <person name="Kawagishi H."/>
            <person name="Hirai H."/>
        </authorList>
    </citation>
    <scope>NUCLEOTIDE SEQUENCE [LARGE SCALE GENOMIC DNA]</scope>
    <source>
        <strain evidence="6 7">YK-624</strain>
    </source>
</reference>
<evidence type="ECO:0000256" key="5">
    <source>
        <dbReference type="SAM" id="Phobius"/>
    </source>
</evidence>
<dbReference type="Proteomes" id="UP000703269">
    <property type="component" value="Unassembled WGS sequence"/>
</dbReference>
<accession>A0A9P3GCA2</accession>
<dbReference type="PROSITE" id="PS00061">
    <property type="entry name" value="ADH_SHORT"/>
    <property type="match status" value="1"/>
</dbReference>
<dbReference type="PANTHER" id="PTHR44196:SF1">
    <property type="entry name" value="DEHYDROGENASE_REDUCTASE SDR FAMILY MEMBER 7B"/>
    <property type="match status" value="1"/>
</dbReference>
<comment type="similarity">
    <text evidence="1">Belongs to the short-chain dehydrogenases/reductases (SDR) family.</text>
</comment>
<dbReference type="GO" id="GO:0016020">
    <property type="term" value="C:membrane"/>
    <property type="evidence" value="ECO:0007669"/>
    <property type="project" value="TreeGrafter"/>
</dbReference>
<keyword evidence="7" id="KW-1185">Reference proteome</keyword>
<organism evidence="6 7">
    <name type="scientific">Phanerochaete sordida</name>
    <dbReference type="NCBI Taxonomy" id="48140"/>
    <lineage>
        <taxon>Eukaryota</taxon>
        <taxon>Fungi</taxon>
        <taxon>Dikarya</taxon>
        <taxon>Basidiomycota</taxon>
        <taxon>Agaricomycotina</taxon>
        <taxon>Agaricomycetes</taxon>
        <taxon>Polyporales</taxon>
        <taxon>Phanerochaetaceae</taxon>
        <taxon>Phanerochaete</taxon>
    </lineage>
</organism>
<keyword evidence="5" id="KW-0812">Transmembrane</keyword>
<evidence type="ECO:0000256" key="3">
    <source>
        <dbReference type="ARBA" id="ARBA00023002"/>
    </source>
</evidence>